<feature type="transmembrane region" description="Helical" evidence="6">
    <location>
        <begin position="83"/>
        <end position="100"/>
    </location>
</feature>
<proteinExistence type="inferred from homology"/>
<evidence type="ECO:0000256" key="1">
    <source>
        <dbReference type="ARBA" id="ARBA00004141"/>
    </source>
</evidence>
<dbReference type="AlphaFoldDB" id="A0A845ATE3"/>
<sequence>MPKRALIEHRPWLMAAIIAAGAYYFLSDNPIGGIWLMMLKGTGVALLAVYALRRAGGKDGNLLALALGLSACGDMLIEIEFLYGGTAFFLSHVAAIALYLRNPRGTPTGSQKAAGVALLLLTPVVSWLLSGDLQVGLYALALGGMAAAAWLSRFPRYRVGVGAVLFVISDLLIFSRMGPLDMQAIPDLLVWPIYFLGQFLIATGVVQTLRAERLATAWQR</sequence>
<comment type="subcellular location">
    <subcellularLocation>
        <location evidence="1">Membrane</location>
        <topology evidence="1">Multi-pass membrane protein</topology>
    </subcellularLocation>
</comment>
<feature type="transmembrane region" description="Helical" evidence="6">
    <location>
        <begin position="112"/>
        <end position="129"/>
    </location>
</feature>
<dbReference type="OrthoDB" id="7390032at2"/>
<accession>A0A845ATE3</accession>
<dbReference type="GO" id="GO:0016020">
    <property type="term" value="C:membrane"/>
    <property type="evidence" value="ECO:0007669"/>
    <property type="project" value="UniProtKB-SubCell"/>
</dbReference>
<protein>
    <submittedName>
        <fullName evidence="7">Lysoplasmalogenase</fullName>
    </submittedName>
</protein>
<dbReference type="PANTHER" id="PTHR31885:SF6">
    <property type="entry name" value="GH04784P"/>
    <property type="match status" value="1"/>
</dbReference>
<comment type="caution">
    <text evidence="7">The sequence shown here is derived from an EMBL/GenBank/DDBJ whole genome shotgun (WGS) entry which is preliminary data.</text>
</comment>
<dbReference type="RefSeq" id="WP_160779748.1">
    <property type="nucleotide sequence ID" value="NZ_BAAAZF010000001.1"/>
</dbReference>
<evidence type="ECO:0000256" key="6">
    <source>
        <dbReference type="SAM" id="Phobius"/>
    </source>
</evidence>
<dbReference type="GO" id="GO:0016787">
    <property type="term" value="F:hydrolase activity"/>
    <property type="evidence" value="ECO:0007669"/>
    <property type="project" value="TreeGrafter"/>
</dbReference>
<feature type="transmembrane region" description="Helical" evidence="6">
    <location>
        <begin position="159"/>
        <end position="177"/>
    </location>
</feature>
<keyword evidence="4 6" id="KW-1133">Transmembrane helix</keyword>
<feature type="transmembrane region" description="Helical" evidence="6">
    <location>
        <begin position="33"/>
        <end position="52"/>
    </location>
</feature>
<feature type="transmembrane region" description="Helical" evidence="6">
    <location>
        <begin position="135"/>
        <end position="152"/>
    </location>
</feature>
<evidence type="ECO:0000256" key="2">
    <source>
        <dbReference type="ARBA" id="ARBA00007375"/>
    </source>
</evidence>
<evidence type="ECO:0000256" key="4">
    <source>
        <dbReference type="ARBA" id="ARBA00022989"/>
    </source>
</evidence>
<evidence type="ECO:0000256" key="5">
    <source>
        <dbReference type="ARBA" id="ARBA00023136"/>
    </source>
</evidence>
<name>A0A845ATE3_9SPHN</name>
<feature type="transmembrane region" description="Helical" evidence="6">
    <location>
        <begin position="12"/>
        <end position="27"/>
    </location>
</feature>
<evidence type="ECO:0000256" key="3">
    <source>
        <dbReference type="ARBA" id="ARBA00022692"/>
    </source>
</evidence>
<dbReference type="PANTHER" id="PTHR31885">
    <property type="entry name" value="GH04784P"/>
    <property type="match status" value="1"/>
</dbReference>
<dbReference type="Pfam" id="PF07947">
    <property type="entry name" value="YhhN"/>
    <property type="match status" value="1"/>
</dbReference>
<keyword evidence="5 6" id="KW-0472">Membrane</keyword>
<comment type="similarity">
    <text evidence="2">Belongs to the TMEM86 family.</text>
</comment>
<dbReference type="Proteomes" id="UP000446786">
    <property type="component" value="Unassembled WGS sequence"/>
</dbReference>
<dbReference type="EMBL" id="WTYE01000001">
    <property type="protein sequence ID" value="MXP32403.1"/>
    <property type="molecule type" value="Genomic_DNA"/>
</dbReference>
<organism evidence="7 8">
    <name type="scientific">Parerythrobacter jejuensis</name>
    <dbReference type="NCBI Taxonomy" id="795812"/>
    <lineage>
        <taxon>Bacteria</taxon>
        <taxon>Pseudomonadati</taxon>
        <taxon>Pseudomonadota</taxon>
        <taxon>Alphaproteobacteria</taxon>
        <taxon>Sphingomonadales</taxon>
        <taxon>Erythrobacteraceae</taxon>
        <taxon>Parerythrobacter</taxon>
    </lineage>
</organism>
<evidence type="ECO:0000313" key="7">
    <source>
        <dbReference type="EMBL" id="MXP32403.1"/>
    </source>
</evidence>
<keyword evidence="8" id="KW-1185">Reference proteome</keyword>
<gene>
    <name evidence="7" type="ORF">GRI94_11295</name>
</gene>
<reference evidence="7 8" key="1">
    <citation type="submission" date="2019-12" db="EMBL/GenBank/DDBJ databases">
        <title>Genomic-based taxomic classification of the family Erythrobacteraceae.</title>
        <authorList>
            <person name="Xu L."/>
        </authorList>
    </citation>
    <scope>NUCLEOTIDE SEQUENCE [LARGE SCALE GENOMIC DNA]</scope>
    <source>
        <strain evidence="7 8">JCM 16677</strain>
    </source>
</reference>
<feature type="transmembrane region" description="Helical" evidence="6">
    <location>
        <begin position="59"/>
        <end position="77"/>
    </location>
</feature>
<dbReference type="InterPro" id="IPR012506">
    <property type="entry name" value="TMEM86B-like"/>
</dbReference>
<keyword evidence="3 6" id="KW-0812">Transmembrane</keyword>
<feature type="transmembrane region" description="Helical" evidence="6">
    <location>
        <begin position="189"/>
        <end position="209"/>
    </location>
</feature>
<evidence type="ECO:0000313" key="8">
    <source>
        <dbReference type="Proteomes" id="UP000446786"/>
    </source>
</evidence>